<accession>A0A3N7HJC1</accession>
<gene>
    <name evidence="1" type="ORF">DZC73_24485</name>
</gene>
<evidence type="ECO:0000313" key="2">
    <source>
        <dbReference type="Proteomes" id="UP000267464"/>
    </source>
</evidence>
<evidence type="ECO:0000313" key="1">
    <source>
        <dbReference type="EMBL" id="RQP22160.1"/>
    </source>
</evidence>
<comment type="caution">
    <text evidence="1">The sequence shown here is derived from an EMBL/GenBank/DDBJ whole genome shotgun (WGS) entry which is preliminary data.</text>
</comment>
<reference evidence="1 2" key="1">
    <citation type="submission" date="2018-08" db="EMBL/GenBank/DDBJ databases">
        <authorList>
            <person name="Khan S.A."/>
            <person name="Jeon C.O."/>
            <person name="Chun B.H."/>
            <person name="Jeong S.E."/>
        </authorList>
    </citation>
    <scope>NUCLEOTIDE SEQUENCE [LARGE SCALE GENOMIC DNA]</scope>
    <source>
        <strain evidence="1 2">S-16</strain>
    </source>
</reference>
<dbReference type="AlphaFoldDB" id="A0A3N7HJC1"/>
<name>A0A3N7HJC1_9BURK</name>
<dbReference type="EMBL" id="QUSW01000008">
    <property type="protein sequence ID" value="RQP22160.1"/>
    <property type="molecule type" value="Genomic_DNA"/>
</dbReference>
<sequence>MTELQHAHPASSAWVDRCAQQLLRHRIVTPQEAAELARELHASFGGQGCPEQLADDLFRMPLEA</sequence>
<dbReference type="RefSeq" id="WP_124543007.1">
    <property type="nucleotide sequence ID" value="NZ_QUSW01000008.1"/>
</dbReference>
<organism evidence="1 2">
    <name type="scientific">Piscinibacter terrae</name>
    <dbReference type="NCBI Taxonomy" id="2496871"/>
    <lineage>
        <taxon>Bacteria</taxon>
        <taxon>Pseudomonadati</taxon>
        <taxon>Pseudomonadota</taxon>
        <taxon>Betaproteobacteria</taxon>
        <taxon>Burkholderiales</taxon>
        <taxon>Sphaerotilaceae</taxon>
        <taxon>Piscinibacter</taxon>
    </lineage>
</organism>
<proteinExistence type="predicted"/>
<dbReference type="Proteomes" id="UP000267464">
    <property type="component" value="Unassembled WGS sequence"/>
</dbReference>
<reference evidence="1 2" key="2">
    <citation type="submission" date="2018-12" db="EMBL/GenBank/DDBJ databases">
        <title>Rhizobacter gummiphilus sp. nov., a rubber-degrading bacterium isolated from the soil of a botanical garden in Japan.</title>
        <authorList>
            <person name="Shunsuke S.S."/>
        </authorList>
    </citation>
    <scope>NUCLEOTIDE SEQUENCE [LARGE SCALE GENOMIC DNA]</scope>
    <source>
        <strain evidence="1 2">S-16</strain>
    </source>
</reference>
<protein>
    <submittedName>
        <fullName evidence="1">Uncharacterized protein</fullName>
    </submittedName>
</protein>
<keyword evidence="2" id="KW-1185">Reference proteome</keyword>